<dbReference type="HOGENOM" id="CLU_2593923_0_0_1"/>
<dbReference type="Gramene" id="ONIVA09G18180.1">
    <property type="protein sequence ID" value="ONIVA09G18180.1"/>
    <property type="gene ID" value="ONIVA09G18180"/>
</dbReference>
<proteinExistence type="predicted"/>
<name>A0A0E0IMM7_ORYNI</name>
<keyword evidence="3" id="KW-1185">Reference proteome</keyword>
<evidence type="ECO:0000313" key="3">
    <source>
        <dbReference type="Proteomes" id="UP000006591"/>
    </source>
</evidence>
<feature type="region of interest" description="Disordered" evidence="1">
    <location>
        <begin position="60"/>
        <end position="80"/>
    </location>
</feature>
<reference evidence="2" key="2">
    <citation type="submission" date="2018-04" db="EMBL/GenBank/DDBJ databases">
        <title>OnivRS2 (Oryza nivara Reference Sequence Version 2).</title>
        <authorList>
            <person name="Zhang J."/>
            <person name="Kudrna D."/>
            <person name="Lee S."/>
            <person name="Talag J."/>
            <person name="Rajasekar S."/>
            <person name="Welchert J."/>
            <person name="Hsing Y.-I."/>
            <person name="Wing R.A."/>
        </authorList>
    </citation>
    <scope>NUCLEOTIDE SEQUENCE [LARGE SCALE GENOMIC DNA]</scope>
    <source>
        <strain evidence="2">SL10</strain>
    </source>
</reference>
<dbReference type="EnsemblPlants" id="ONIVA09G18180.1">
    <property type="protein sequence ID" value="ONIVA09G18180.1"/>
    <property type="gene ID" value="ONIVA09G18180"/>
</dbReference>
<reference evidence="2" key="1">
    <citation type="submission" date="2015-04" db="UniProtKB">
        <authorList>
            <consortium name="EnsemblPlants"/>
        </authorList>
    </citation>
    <scope>IDENTIFICATION</scope>
    <source>
        <strain evidence="2">SL10</strain>
    </source>
</reference>
<accession>A0A0E0IMM7</accession>
<feature type="compositionally biased region" description="Basic residues" evidence="1">
    <location>
        <begin position="70"/>
        <end position="80"/>
    </location>
</feature>
<dbReference type="Proteomes" id="UP000006591">
    <property type="component" value="Chromosome 9"/>
</dbReference>
<dbReference type="AlphaFoldDB" id="A0A0E0IMM7"/>
<evidence type="ECO:0000313" key="2">
    <source>
        <dbReference type="EnsemblPlants" id="ONIVA09G18180.1"/>
    </source>
</evidence>
<evidence type="ECO:0000256" key="1">
    <source>
        <dbReference type="SAM" id="MobiDB-lite"/>
    </source>
</evidence>
<organism evidence="2">
    <name type="scientific">Oryza nivara</name>
    <name type="common">Indian wild rice</name>
    <name type="synonym">Oryza sativa f. spontanea</name>
    <dbReference type="NCBI Taxonomy" id="4536"/>
    <lineage>
        <taxon>Eukaryota</taxon>
        <taxon>Viridiplantae</taxon>
        <taxon>Streptophyta</taxon>
        <taxon>Embryophyta</taxon>
        <taxon>Tracheophyta</taxon>
        <taxon>Spermatophyta</taxon>
        <taxon>Magnoliopsida</taxon>
        <taxon>Liliopsida</taxon>
        <taxon>Poales</taxon>
        <taxon>Poaceae</taxon>
        <taxon>BOP clade</taxon>
        <taxon>Oryzoideae</taxon>
        <taxon>Oryzeae</taxon>
        <taxon>Oryzinae</taxon>
        <taxon>Oryza</taxon>
    </lineage>
</organism>
<protein>
    <submittedName>
        <fullName evidence="2">Uncharacterized protein</fullName>
    </submittedName>
</protein>
<sequence length="80" mass="8307">MAANPEAGRAVAANLVARRAAAVWRAPVAATMMAGKGECSGHHFRIVAASDPLLLPPAPMVAAPPSTRAASRHSSFRLRH</sequence>